<name>A0A518BVF3_9BACT</name>
<comment type="subcellular location">
    <subcellularLocation>
        <location evidence="1">Cytoplasm</location>
    </subcellularLocation>
</comment>
<accession>A0A518BVF3</accession>
<evidence type="ECO:0000256" key="3">
    <source>
        <dbReference type="ARBA" id="ARBA00019010"/>
    </source>
</evidence>
<evidence type="ECO:0000256" key="4">
    <source>
        <dbReference type="ARBA" id="ARBA00022490"/>
    </source>
</evidence>
<evidence type="ECO:0000256" key="6">
    <source>
        <dbReference type="ARBA" id="ARBA00022723"/>
    </source>
</evidence>
<dbReference type="AlphaFoldDB" id="A0A518BVF3"/>
<keyword evidence="5" id="KW-0819">tRNA processing</keyword>
<dbReference type="NCBIfam" id="TIGR00150">
    <property type="entry name" value="T6A_YjeE"/>
    <property type="match status" value="1"/>
</dbReference>
<keyword evidence="8" id="KW-0067">ATP-binding</keyword>
<evidence type="ECO:0000313" key="12">
    <source>
        <dbReference type="Proteomes" id="UP000320386"/>
    </source>
</evidence>
<reference evidence="11 12" key="1">
    <citation type="submission" date="2019-02" db="EMBL/GenBank/DDBJ databases">
        <title>Deep-cultivation of Planctomycetes and their phenomic and genomic characterization uncovers novel biology.</title>
        <authorList>
            <person name="Wiegand S."/>
            <person name="Jogler M."/>
            <person name="Boedeker C."/>
            <person name="Pinto D."/>
            <person name="Vollmers J."/>
            <person name="Rivas-Marin E."/>
            <person name="Kohn T."/>
            <person name="Peeters S.H."/>
            <person name="Heuer A."/>
            <person name="Rast P."/>
            <person name="Oberbeckmann S."/>
            <person name="Bunk B."/>
            <person name="Jeske O."/>
            <person name="Meyerdierks A."/>
            <person name="Storesund J.E."/>
            <person name="Kallscheuer N."/>
            <person name="Luecker S."/>
            <person name="Lage O.M."/>
            <person name="Pohl T."/>
            <person name="Merkel B.J."/>
            <person name="Hornburger P."/>
            <person name="Mueller R.-W."/>
            <person name="Bruemmer F."/>
            <person name="Labrenz M."/>
            <person name="Spormann A.M."/>
            <person name="Op den Camp H."/>
            <person name="Overmann J."/>
            <person name="Amann R."/>
            <person name="Jetten M.S.M."/>
            <person name="Mascher T."/>
            <person name="Medema M.H."/>
            <person name="Devos D.P."/>
            <person name="Kaster A.-K."/>
            <person name="Ovreas L."/>
            <person name="Rohde M."/>
            <person name="Galperin M.Y."/>
            <person name="Jogler C."/>
        </authorList>
    </citation>
    <scope>NUCLEOTIDE SEQUENCE [LARGE SCALE GENOMIC DNA]</scope>
    <source>
        <strain evidence="11 12">Pan265</strain>
    </source>
</reference>
<dbReference type="GO" id="GO:0005524">
    <property type="term" value="F:ATP binding"/>
    <property type="evidence" value="ECO:0007669"/>
    <property type="project" value="UniProtKB-KW"/>
</dbReference>
<keyword evidence="7" id="KW-0547">Nucleotide-binding</keyword>
<evidence type="ECO:0000256" key="5">
    <source>
        <dbReference type="ARBA" id="ARBA00022694"/>
    </source>
</evidence>
<gene>
    <name evidence="11" type="primary">tsaE</name>
    <name evidence="11" type="ORF">Pan265_08060</name>
</gene>
<evidence type="ECO:0000256" key="9">
    <source>
        <dbReference type="ARBA" id="ARBA00022842"/>
    </source>
</evidence>
<organism evidence="11 12">
    <name type="scientific">Mucisphaera calidilacus</name>
    <dbReference type="NCBI Taxonomy" id="2527982"/>
    <lineage>
        <taxon>Bacteria</taxon>
        <taxon>Pseudomonadati</taxon>
        <taxon>Planctomycetota</taxon>
        <taxon>Phycisphaerae</taxon>
        <taxon>Phycisphaerales</taxon>
        <taxon>Phycisphaeraceae</taxon>
        <taxon>Mucisphaera</taxon>
    </lineage>
</organism>
<keyword evidence="9" id="KW-0460">Magnesium</keyword>
<keyword evidence="12" id="KW-1185">Reference proteome</keyword>
<dbReference type="Proteomes" id="UP000320386">
    <property type="component" value="Chromosome"/>
</dbReference>
<dbReference type="RefSeq" id="WP_236254661.1">
    <property type="nucleotide sequence ID" value="NZ_CP036280.1"/>
</dbReference>
<dbReference type="EMBL" id="CP036280">
    <property type="protein sequence ID" value="QDU70962.1"/>
    <property type="molecule type" value="Genomic_DNA"/>
</dbReference>
<comment type="similarity">
    <text evidence="2">Belongs to the TsaE family.</text>
</comment>
<dbReference type="PANTHER" id="PTHR33540:SF2">
    <property type="entry name" value="TRNA THREONYLCARBAMOYLADENOSINE BIOSYNTHESIS PROTEIN TSAE"/>
    <property type="match status" value="1"/>
</dbReference>
<dbReference type="Pfam" id="PF02367">
    <property type="entry name" value="TsaE"/>
    <property type="match status" value="1"/>
</dbReference>
<dbReference type="GO" id="GO:0046872">
    <property type="term" value="F:metal ion binding"/>
    <property type="evidence" value="ECO:0007669"/>
    <property type="project" value="UniProtKB-KW"/>
</dbReference>
<evidence type="ECO:0000256" key="1">
    <source>
        <dbReference type="ARBA" id="ARBA00004496"/>
    </source>
</evidence>
<keyword evidence="6" id="KW-0479">Metal-binding</keyword>
<dbReference type="InterPro" id="IPR027417">
    <property type="entry name" value="P-loop_NTPase"/>
</dbReference>
<dbReference type="PANTHER" id="PTHR33540">
    <property type="entry name" value="TRNA THREONYLCARBAMOYLADENOSINE BIOSYNTHESIS PROTEIN TSAE"/>
    <property type="match status" value="1"/>
</dbReference>
<sequence length="165" mass="17649">MSELRSLSLELADEEATLELGRRLGRLAPPGLLLALTGELGAGKTTLVRGLAEGLGLDAGVVSSPTFVFVQEYPVEGHPGVEALVHIDAYRLDGPAGLPGIGWEGDGEELRLNAVTVVEWADRVADGLPPERVTVSLRHRDEGREAVIEDPTGLIERQRLGYEHG</sequence>
<evidence type="ECO:0000313" key="11">
    <source>
        <dbReference type="EMBL" id="QDU70962.1"/>
    </source>
</evidence>
<evidence type="ECO:0000256" key="10">
    <source>
        <dbReference type="ARBA" id="ARBA00032441"/>
    </source>
</evidence>
<dbReference type="InterPro" id="IPR003442">
    <property type="entry name" value="T6A_TsaE"/>
</dbReference>
<protein>
    <recommendedName>
        <fullName evidence="3">tRNA threonylcarbamoyladenosine biosynthesis protein TsaE</fullName>
    </recommendedName>
    <alternativeName>
        <fullName evidence="10">t(6)A37 threonylcarbamoyladenosine biosynthesis protein TsaE</fullName>
    </alternativeName>
</protein>
<evidence type="ECO:0000256" key="2">
    <source>
        <dbReference type="ARBA" id="ARBA00007599"/>
    </source>
</evidence>
<dbReference type="SUPFAM" id="SSF52540">
    <property type="entry name" value="P-loop containing nucleoside triphosphate hydrolases"/>
    <property type="match status" value="1"/>
</dbReference>
<evidence type="ECO:0000256" key="7">
    <source>
        <dbReference type="ARBA" id="ARBA00022741"/>
    </source>
</evidence>
<dbReference type="KEGG" id="mcad:Pan265_08060"/>
<dbReference type="Gene3D" id="3.40.50.300">
    <property type="entry name" value="P-loop containing nucleotide triphosphate hydrolases"/>
    <property type="match status" value="1"/>
</dbReference>
<keyword evidence="4" id="KW-0963">Cytoplasm</keyword>
<dbReference type="GO" id="GO:0005737">
    <property type="term" value="C:cytoplasm"/>
    <property type="evidence" value="ECO:0007669"/>
    <property type="project" value="UniProtKB-SubCell"/>
</dbReference>
<dbReference type="GO" id="GO:0002949">
    <property type="term" value="P:tRNA threonylcarbamoyladenosine modification"/>
    <property type="evidence" value="ECO:0007669"/>
    <property type="project" value="InterPro"/>
</dbReference>
<evidence type="ECO:0000256" key="8">
    <source>
        <dbReference type="ARBA" id="ARBA00022840"/>
    </source>
</evidence>
<proteinExistence type="inferred from homology"/>